<dbReference type="PANTHER" id="PTHR12472">
    <property type="entry name" value="RAB3-GAP REGULATORY DOMAIN"/>
    <property type="match status" value="1"/>
</dbReference>
<evidence type="ECO:0000259" key="6">
    <source>
        <dbReference type="Pfam" id="PF14656"/>
    </source>
</evidence>
<dbReference type="GO" id="GO:0005096">
    <property type="term" value="F:GTPase activator activity"/>
    <property type="evidence" value="ECO:0007669"/>
    <property type="project" value="UniProtKB-KW"/>
</dbReference>
<dbReference type="Pfam" id="PF14655">
    <property type="entry name" value="RAB3GAP2_N"/>
    <property type="match status" value="1"/>
</dbReference>
<evidence type="ECO:0000259" key="5">
    <source>
        <dbReference type="Pfam" id="PF14655"/>
    </source>
</evidence>
<reference evidence="8" key="1">
    <citation type="submission" date="2014-09" db="EMBL/GenBank/DDBJ databases">
        <authorList>
            <person name="Sharma Rahul"/>
            <person name="Thines Marco"/>
        </authorList>
    </citation>
    <scope>NUCLEOTIDE SEQUENCE [LARGE SCALE GENOMIC DNA]</scope>
</reference>
<dbReference type="GO" id="GO:0005737">
    <property type="term" value="C:cytoplasm"/>
    <property type="evidence" value="ECO:0007669"/>
    <property type="project" value="UniProtKB-SubCell"/>
</dbReference>
<evidence type="ECO:0000256" key="3">
    <source>
        <dbReference type="ARBA" id="ARBA00022468"/>
    </source>
</evidence>
<evidence type="ECO:0000256" key="1">
    <source>
        <dbReference type="ARBA" id="ARBA00004496"/>
    </source>
</evidence>
<dbReference type="InterPro" id="IPR032839">
    <property type="entry name" value="RAB3GAP_N"/>
</dbReference>
<organism evidence="7 8">
    <name type="scientific">Plasmopara halstedii</name>
    <name type="common">Downy mildew of sunflower</name>
    <dbReference type="NCBI Taxonomy" id="4781"/>
    <lineage>
        <taxon>Eukaryota</taxon>
        <taxon>Sar</taxon>
        <taxon>Stramenopiles</taxon>
        <taxon>Oomycota</taxon>
        <taxon>Peronosporomycetes</taxon>
        <taxon>Peronosporales</taxon>
        <taxon>Peronosporaceae</taxon>
        <taxon>Plasmopara</taxon>
    </lineage>
</organism>
<evidence type="ECO:0000313" key="7">
    <source>
        <dbReference type="EMBL" id="CEG38742.1"/>
    </source>
</evidence>
<evidence type="ECO:0000256" key="4">
    <source>
        <dbReference type="ARBA" id="ARBA00022490"/>
    </source>
</evidence>
<protein>
    <recommendedName>
        <fullName evidence="9">Rab3-GAP regulatory subunit N-terminal domain-containing protein</fullName>
    </recommendedName>
</protein>
<dbReference type="RefSeq" id="XP_024575111.1">
    <property type="nucleotide sequence ID" value="XM_024724211.1"/>
</dbReference>
<evidence type="ECO:0000313" key="8">
    <source>
        <dbReference type="Proteomes" id="UP000054928"/>
    </source>
</evidence>
<dbReference type="InterPro" id="IPR029257">
    <property type="entry name" value="RAB3GAP2_C"/>
</dbReference>
<dbReference type="InterPro" id="IPR036322">
    <property type="entry name" value="WD40_repeat_dom_sf"/>
</dbReference>
<comment type="similarity">
    <text evidence="2">Belongs to the Rab3-GAP regulatory subunit family.</text>
</comment>
<keyword evidence="8" id="KW-1185">Reference proteome</keyword>
<evidence type="ECO:0000256" key="2">
    <source>
        <dbReference type="ARBA" id="ARBA00008153"/>
    </source>
</evidence>
<sequence length="1367" mass="153511">MASNLVEDVLAATIHVDCASLPTSLHDSRVLVDVTDDMTLVLGFERQIYSAEMKETAGQTTVSLSCIEEVKNLCLDESEVIVDVKWINHELFCVGYTTGVVRIFNRLGKLVFEQKLHGAAVRTLEMNRNVSTIMASHRSSALLSSELDIDGELWVLYADSTVAIIQLSEIQARINSAMLRPAQASKFRKYSLQQQNDIVAAFPCGPVRPTIFQSHSRLGMCTLMTAGSSPFLAFYQAGNDQNSIIHLAHIATAIASRAAGAVWSYATSWGYRALAGNGRHAGFLQSDADAIDAAAEHVPAPIGMTRSIYEDERRRCKGLVLSPSGKLAAVADSLGRILLIDTLRMVVIRMWKGYRNAQCGWIQGLERNCWRPGLYLVIYSAQRGIVELWRARYGPKVFSLGVGNSARLITQFNPVTRKSKCIVLIEKTDKLLELVELRPGLSNTSTLTNYFTQNKLQEEQFLLHQVIGGFQAFVKKKHVDSTHSGVLESLLEEIGCFTSSTTIQALFEVFLSSDMALLGAHFLLRALEKLQLALKNGMSSKTLTGVELSLQWKLLWHHRLVSTFIKFQTKFERSKHALDLMVHTVREKDLQANANDQDSGFLRRLLPWFELLRRAGASLGDESCSRTRKAINDASQLTAWEFIEFFSMPFNDPDLPRRRDILSLYEVADSMDDFLRETFHVLNLPVLRDHCKEARQDCLLTLIFAPLLSNVFEVQELHLLHSAIFFTKDIITRLFIEWYYSLPLGTVIALPQPSKSSSLYRWGDNSNTDFLSNEIRLRRLRDCPLSLRAIFESCWKTPKLFHGFVLSEHCGWGEKQFAKRAEEDTLGQYSSAGSGTRWIILQDCIAVTVHLSLRLGKYGQLSVDTVEHVDEILRNIAVMQINEGHDPGEDDAAIQIPKDHVDIGLRNDGADGWVATMENCRKAVQMKDWKAILRVYPQLADKDTLCCFRVAFLCAAWNAERSAMRQLEDALLELECVTSLQIKAAMAAYIWEKYIRVHVVTLITFWEESAAGKKAQRGLQPQVARRFFGIISNLLITLLDAVKTLSAAGVVSTAYGHAEADSDYDDELSATDFLPADDDFGKSISRDSIFRINNLTEPIEWHCQVKDLHIMFRKKWPPSHVTTALMQALKSYSFDMSSVALITDHISLIMLLDSFAASAVTPITVAKLFTNNGQHLCRPNSLLKTQMQIQPTEEERSAVGRERSVFLKELLRHDDTLGFALAEAFGLSLEVILEEYVLYLYQSGQDERADVVVEKMKRPERLAIKLGAIARARLSLILRRMKVETEYAAVMSMLPADVFTWVVNNAKPPLVADPLVEELDHTPSLTSTHCLLLRCLTLLVPSSEDFEKVSAMLVLVKDVISQVKVQS</sequence>
<feature type="domain" description="Rab3-GAP regulatory subunit N-terminal" evidence="5">
    <location>
        <begin position="67"/>
        <end position="409"/>
    </location>
</feature>
<comment type="subcellular location">
    <subcellularLocation>
        <location evidence="1">Cytoplasm</location>
    </subcellularLocation>
</comment>
<dbReference type="GeneID" id="36403852"/>
<dbReference type="PANTHER" id="PTHR12472:SF0">
    <property type="entry name" value="RAB3 GTPASE-ACTIVATING PROTEIN NON-CATALYTIC SUBUNIT"/>
    <property type="match status" value="1"/>
</dbReference>
<dbReference type="STRING" id="4781.A0A0P1ACU5"/>
<accession>A0A0P1ACU5</accession>
<dbReference type="Proteomes" id="UP000054928">
    <property type="component" value="Unassembled WGS sequence"/>
</dbReference>
<proteinExistence type="inferred from homology"/>
<dbReference type="InterPro" id="IPR026059">
    <property type="entry name" value="Rab3GAP2"/>
</dbReference>
<dbReference type="Pfam" id="PF14656">
    <property type="entry name" value="RAB3GAP2_C"/>
    <property type="match status" value="1"/>
</dbReference>
<keyword evidence="3" id="KW-0343">GTPase activation</keyword>
<dbReference type="OrthoDB" id="38572at2759"/>
<name>A0A0P1ACU5_PLAHL</name>
<dbReference type="EMBL" id="CCYD01000322">
    <property type="protein sequence ID" value="CEG38742.1"/>
    <property type="molecule type" value="Genomic_DNA"/>
</dbReference>
<dbReference type="SUPFAM" id="SSF50978">
    <property type="entry name" value="WD40 repeat-like"/>
    <property type="match status" value="1"/>
</dbReference>
<evidence type="ECO:0008006" key="9">
    <source>
        <dbReference type="Google" id="ProtNLM"/>
    </source>
</evidence>
<feature type="domain" description="Rab3GAP regulatory subunit C-terminal" evidence="6">
    <location>
        <begin position="1217"/>
        <end position="1339"/>
    </location>
</feature>
<dbReference type="OMA" id="WVATMEN"/>
<keyword evidence="4" id="KW-0963">Cytoplasm</keyword>